<name>A0A912GZU5_BRUMA</name>
<dbReference type="WBParaSite" id="Bm18615.1">
    <property type="protein sequence ID" value="Bm18615.1"/>
    <property type="gene ID" value="WBGene00306097"/>
</dbReference>
<proteinExistence type="predicted"/>
<protein>
    <submittedName>
        <fullName evidence="3">Uncharacterized protein</fullName>
    </submittedName>
</protein>
<accession>A0A912GZU5</accession>
<organism evidence="2 3">
    <name type="scientific">Brugia malayi</name>
    <name type="common">Filarial nematode worm</name>
    <dbReference type="NCBI Taxonomy" id="6279"/>
    <lineage>
        <taxon>Eukaryota</taxon>
        <taxon>Metazoa</taxon>
        <taxon>Ecdysozoa</taxon>
        <taxon>Nematoda</taxon>
        <taxon>Chromadorea</taxon>
        <taxon>Rhabditida</taxon>
        <taxon>Spirurina</taxon>
        <taxon>Spiruromorpha</taxon>
        <taxon>Filarioidea</taxon>
        <taxon>Onchocercidae</taxon>
        <taxon>Brugia</taxon>
    </lineage>
</organism>
<evidence type="ECO:0000256" key="1">
    <source>
        <dbReference type="SAM" id="Phobius"/>
    </source>
</evidence>
<keyword evidence="1" id="KW-1133">Transmembrane helix</keyword>
<evidence type="ECO:0000313" key="3">
    <source>
        <dbReference type="WBParaSite" id="Bm18615.1"/>
    </source>
</evidence>
<sequence length="69" mass="7358">MGVSTIIIIIAVIAIFYFFCCHGKQKSAFVQENASSSGSDFQGNTATAANSKYLTPTMTRGRSIHIGPT</sequence>
<feature type="transmembrane region" description="Helical" evidence="1">
    <location>
        <begin position="6"/>
        <end position="23"/>
    </location>
</feature>
<reference evidence="3" key="2">
    <citation type="submission" date="2022-10" db="UniProtKB">
        <authorList>
            <consortium name="WormBaseParasite"/>
        </authorList>
    </citation>
    <scope>IDENTIFICATION</scope>
</reference>
<keyword evidence="1" id="KW-0472">Membrane</keyword>
<keyword evidence="1" id="KW-0812">Transmembrane</keyword>
<dbReference type="Proteomes" id="UP000006672">
    <property type="component" value="Unassembled WGS sequence"/>
</dbReference>
<evidence type="ECO:0000313" key="2">
    <source>
        <dbReference type="Proteomes" id="UP000006672"/>
    </source>
</evidence>
<keyword evidence="2" id="KW-1185">Reference proteome</keyword>
<reference evidence="2" key="1">
    <citation type="journal article" date="2007" name="Science">
        <title>Draft genome of the filarial nematode parasite Brugia malayi.</title>
        <authorList>
            <person name="Ghedin E."/>
            <person name="Wang S."/>
            <person name="Spiro D."/>
            <person name="Caler E."/>
            <person name="Zhao Q."/>
            <person name="Crabtree J."/>
            <person name="Allen J.E."/>
            <person name="Delcher A.L."/>
            <person name="Guiliano D.B."/>
            <person name="Miranda-Saavedra D."/>
            <person name="Angiuoli S.V."/>
            <person name="Creasy T."/>
            <person name="Amedeo P."/>
            <person name="Haas B."/>
            <person name="El-Sayed N.M."/>
            <person name="Wortman J.R."/>
            <person name="Feldblyum T."/>
            <person name="Tallon L."/>
            <person name="Schatz M."/>
            <person name="Shumway M."/>
            <person name="Koo H."/>
            <person name="Salzberg S.L."/>
            <person name="Schobel S."/>
            <person name="Pertea M."/>
            <person name="Pop M."/>
            <person name="White O."/>
            <person name="Barton G.J."/>
            <person name="Carlow C.K."/>
            <person name="Crawford M.J."/>
            <person name="Daub J."/>
            <person name="Dimmic M.W."/>
            <person name="Estes C.F."/>
            <person name="Foster J.M."/>
            <person name="Ganatra M."/>
            <person name="Gregory W.F."/>
            <person name="Johnson N.M."/>
            <person name="Jin J."/>
            <person name="Komuniecki R."/>
            <person name="Korf I."/>
            <person name="Kumar S."/>
            <person name="Laney S."/>
            <person name="Li B.W."/>
            <person name="Li W."/>
            <person name="Lindblom T.H."/>
            <person name="Lustigman S."/>
            <person name="Ma D."/>
            <person name="Maina C.V."/>
            <person name="Martin D.M."/>
            <person name="McCarter J.P."/>
            <person name="McReynolds L."/>
            <person name="Mitreva M."/>
            <person name="Nutman T.B."/>
            <person name="Parkinson J."/>
            <person name="Peregrin-Alvarez J.M."/>
            <person name="Poole C."/>
            <person name="Ren Q."/>
            <person name="Saunders L."/>
            <person name="Sluder A.E."/>
            <person name="Smith K."/>
            <person name="Stanke M."/>
            <person name="Unnasch T.R."/>
            <person name="Ware J."/>
            <person name="Wei A.D."/>
            <person name="Weil G."/>
            <person name="Williams D.J."/>
            <person name="Zhang Y."/>
            <person name="Williams S.A."/>
            <person name="Fraser-Liggett C."/>
            <person name="Slatko B."/>
            <person name="Blaxter M.L."/>
            <person name="Scott A.L."/>
        </authorList>
    </citation>
    <scope>NUCLEOTIDE SEQUENCE</scope>
    <source>
        <strain evidence="2">FR3</strain>
    </source>
</reference>
<dbReference type="AlphaFoldDB" id="A0A912GZU5"/>